<dbReference type="AlphaFoldDB" id="A0A8X6XU78"/>
<dbReference type="Proteomes" id="UP000886998">
    <property type="component" value="Unassembled WGS sequence"/>
</dbReference>
<evidence type="ECO:0000313" key="2">
    <source>
        <dbReference type="EMBL" id="GFY57641.1"/>
    </source>
</evidence>
<organism evidence="2 3">
    <name type="scientific">Trichonephila inaurata madagascariensis</name>
    <dbReference type="NCBI Taxonomy" id="2747483"/>
    <lineage>
        <taxon>Eukaryota</taxon>
        <taxon>Metazoa</taxon>
        <taxon>Ecdysozoa</taxon>
        <taxon>Arthropoda</taxon>
        <taxon>Chelicerata</taxon>
        <taxon>Arachnida</taxon>
        <taxon>Araneae</taxon>
        <taxon>Araneomorphae</taxon>
        <taxon>Entelegynae</taxon>
        <taxon>Araneoidea</taxon>
        <taxon>Nephilidae</taxon>
        <taxon>Trichonephila</taxon>
        <taxon>Trichonephila inaurata</taxon>
    </lineage>
</organism>
<gene>
    <name evidence="2" type="primary">PGBD1</name>
    <name evidence="2" type="ORF">TNIN_355301</name>
</gene>
<dbReference type="OrthoDB" id="6436761at2759"/>
<evidence type="ECO:0000259" key="1">
    <source>
        <dbReference type="Pfam" id="PF13843"/>
    </source>
</evidence>
<dbReference type="EMBL" id="BMAV01011635">
    <property type="protein sequence ID" value="GFY57641.1"/>
    <property type="molecule type" value="Genomic_DNA"/>
</dbReference>
<reference evidence="2" key="1">
    <citation type="submission" date="2020-08" db="EMBL/GenBank/DDBJ databases">
        <title>Multicomponent nature underlies the extraordinary mechanical properties of spider dragline silk.</title>
        <authorList>
            <person name="Kono N."/>
            <person name="Nakamura H."/>
            <person name="Mori M."/>
            <person name="Yoshida Y."/>
            <person name="Ohtoshi R."/>
            <person name="Malay A.D."/>
            <person name="Moran D.A.P."/>
            <person name="Tomita M."/>
            <person name="Numata K."/>
            <person name="Arakawa K."/>
        </authorList>
    </citation>
    <scope>NUCLEOTIDE SEQUENCE</scope>
</reference>
<dbReference type="Pfam" id="PF13843">
    <property type="entry name" value="DDE_Tnp_1_7"/>
    <property type="match status" value="1"/>
</dbReference>
<name>A0A8X6XU78_9ARAC</name>
<accession>A0A8X6XU78</accession>
<sequence length="465" mass="55443">MDLDTPYQFFKYLWTDKIISNICEESKRYAIQKNPNKPLTISENEINQYLGIFIYAYLVHLPNYRTYWSEELGFDRMKETMPLKKFETIRQYLHFNDNDKHLPRYHHPNHDRLHKIRPLYDELNKNFAKVPLERHLWINEQIYSTKIYSGQENNEKYRQKDEPDLGASANVVIRLARTVSRNKNYKLYFDNYYTSIPLLAYLSKEGIYSLGTVNRNRIPNSKIPTEKVINKMKRGHSMEFVGSYNDVEISVTAWKDNKTVIMASTFAGEKPLGKVMRYDKKTKNRVEIIRPHVIEEYNKHMGGVDLLDSIIARYKILMRSKKWYMRIFFHLLDPVTVNAWLLYKRVETDKKSENKKNLMNLQKFKSEIASCLCKMGYNQNAKRGRPSNISIEQMFKTKRCKRTAQSIPSKDIRRDGINHWPIWSEKRIRCKFPNCKGYTQTECERCKVGLCYNKVNNCFKNFHCM</sequence>
<feature type="domain" description="PiggyBac transposable element-derived protein" evidence="1">
    <location>
        <begin position="142"/>
        <end position="340"/>
    </location>
</feature>
<dbReference type="InterPro" id="IPR029526">
    <property type="entry name" value="PGBD"/>
</dbReference>
<comment type="caution">
    <text evidence="2">The sequence shown here is derived from an EMBL/GenBank/DDBJ whole genome shotgun (WGS) entry which is preliminary data.</text>
</comment>
<proteinExistence type="predicted"/>
<evidence type="ECO:0000313" key="3">
    <source>
        <dbReference type="Proteomes" id="UP000886998"/>
    </source>
</evidence>
<protein>
    <submittedName>
        <fullName evidence="2">PiggyBac transposable element-derived protein 1</fullName>
    </submittedName>
</protein>
<keyword evidence="3" id="KW-1185">Reference proteome</keyword>
<dbReference type="PANTHER" id="PTHR47272">
    <property type="entry name" value="DDE_TNP_1_7 DOMAIN-CONTAINING PROTEIN"/>
    <property type="match status" value="1"/>
</dbReference>